<dbReference type="InterPro" id="IPR007159">
    <property type="entry name" value="SpoVT-AbrB_dom"/>
</dbReference>
<sequence>MIKLTVTNIGESMAIVLPNEILARMQIDQGDELYLVETEKGFTISNYPSEIEKEIETARKVMKQYHDALKELAR</sequence>
<gene>
    <name evidence="2" type="ordered locus">Cyast_1049</name>
</gene>
<protein>
    <submittedName>
        <fullName evidence="2">Addiction module antidote</fullName>
    </submittedName>
</protein>
<feature type="domain" description="SpoVT-AbrB" evidence="1">
    <location>
        <begin position="7"/>
        <end position="50"/>
    </location>
</feature>
<accession>K9YLN4</accession>
<evidence type="ECO:0000313" key="3">
    <source>
        <dbReference type="Proteomes" id="UP000010483"/>
    </source>
</evidence>
<proteinExistence type="predicted"/>
<dbReference type="Pfam" id="PF04014">
    <property type="entry name" value="MazE_antitoxin"/>
    <property type="match status" value="1"/>
</dbReference>
<dbReference type="eggNOG" id="COG2002">
    <property type="taxonomic scope" value="Bacteria"/>
</dbReference>
<dbReference type="KEGG" id="csn:Cyast_1049"/>
<dbReference type="AlphaFoldDB" id="K9YLN4"/>
<evidence type="ECO:0000259" key="1">
    <source>
        <dbReference type="SMART" id="SM00966"/>
    </source>
</evidence>
<dbReference type="GO" id="GO:0003677">
    <property type="term" value="F:DNA binding"/>
    <property type="evidence" value="ECO:0007669"/>
    <property type="project" value="InterPro"/>
</dbReference>
<dbReference type="BioCyc" id="CSTA292563:G1353-1054-MONOMER"/>
<dbReference type="HOGENOM" id="CLU_179961_1_0_3"/>
<dbReference type="STRING" id="292563.Cyast_1049"/>
<organism evidence="2 3">
    <name type="scientific">Cyanobacterium stanieri (strain ATCC 29140 / PCC 7202)</name>
    <dbReference type="NCBI Taxonomy" id="292563"/>
    <lineage>
        <taxon>Bacteria</taxon>
        <taxon>Bacillati</taxon>
        <taxon>Cyanobacteriota</taxon>
        <taxon>Cyanophyceae</taxon>
        <taxon>Oscillatoriophycideae</taxon>
        <taxon>Chroococcales</taxon>
        <taxon>Geminocystaceae</taxon>
        <taxon>Cyanobacterium</taxon>
    </lineage>
</organism>
<reference evidence="3" key="1">
    <citation type="journal article" date="2013" name="Proc. Natl. Acad. Sci. U.S.A.">
        <title>Improving the coverage of the cyanobacterial phylum using diversity-driven genome sequencing.</title>
        <authorList>
            <person name="Shih P.M."/>
            <person name="Wu D."/>
            <person name="Latifi A."/>
            <person name="Axen S.D."/>
            <person name="Fewer D.P."/>
            <person name="Talla E."/>
            <person name="Calteau A."/>
            <person name="Cai F."/>
            <person name="Tandeau de Marsac N."/>
            <person name="Rippka R."/>
            <person name="Herdman M."/>
            <person name="Sivonen K."/>
            <person name="Coursin T."/>
            <person name="Laurent T."/>
            <person name="Goodwin L."/>
            <person name="Nolan M."/>
            <person name="Davenport K.W."/>
            <person name="Han C.S."/>
            <person name="Rubin E.M."/>
            <person name="Eisen J.A."/>
            <person name="Woyke T."/>
            <person name="Gugger M."/>
            <person name="Kerfeld C.A."/>
        </authorList>
    </citation>
    <scope>NUCLEOTIDE SEQUENCE [LARGE SCALE GENOMIC DNA]</scope>
    <source>
        <strain evidence="3">ATCC 29140 / PCC 7202</strain>
    </source>
</reference>
<dbReference type="SMART" id="SM00966">
    <property type="entry name" value="SpoVT_AbrB"/>
    <property type="match status" value="1"/>
</dbReference>
<dbReference type="Proteomes" id="UP000010483">
    <property type="component" value="Chromosome"/>
</dbReference>
<dbReference type="EMBL" id="CP003940">
    <property type="protein sequence ID" value="AFZ47018.1"/>
    <property type="molecule type" value="Genomic_DNA"/>
</dbReference>
<dbReference type="NCBIfam" id="TIGR02609">
    <property type="entry name" value="doc_partner"/>
    <property type="match status" value="1"/>
</dbReference>
<evidence type="ECO:0000313" key="2">
    <source>
        <dbReference type="EMBL" id="AFZ47018.1"/>
    </source>
</evidence>
<keyword evidence="3" id="KW-1185">Reference proteome</keyword>
<dbReference type="InterPro" id="IPR013432">
    <property type="entry name" value="Doc_partner"/>
</dbReference>
<name>K9YLN4_CYASC</name>
<dbReference type="InterPro" id="IPR037914">
    <property type="entry name" value="SpoVT-AbrB_sf"/>
</dbReference>
<dbReference type="SUPFAM" id="SSF89447">
    <property type="entry name" value="AbrB/MazE/MraZ-like"/>
    <property type="match status" value="1"/>
</dbReference>
<dbReference type="Gene3D" id="2.10.260.10">
    <property type="match status" value="1"/>
</dbReference>